<reference evidence="3" key="2">
    <citation type="journal article" date="2023" name="Plants (Basel)">
        <title>Annotation of the Turnera subulata (Passifloraceae) Draft Genome Reveals the S-Locus Evolved after the Divergence of Turneroideae from Passifloroideae in a Stepwise Manner.</title>
        <authorList>
            <person name="Henning P.M."/>
            <person name="Roalson E.H."/>
            <person name="Mir W."/>
            <person name="McCubbin A.G."/>
            <person name="Shore J.S."/>
        </authorList>
    </citation>
    <scope>NUCLEOTIDE SEQUENCE</scope>
    <source>
        <strain evidence="3">F60SS</strain>
    </source>
</reference>
<proteinExistence type="predicted"/>
<dbReference type="EMBL" id="JAKUCV010007042">
    <property type="protein sequence ID" value="KAJ4824964.1"/>
    <property type="molecule type" value="Genomic_DNA"/>
</dbReference>
<sequence>MHDYAYGILDTQGDSIRSHFRLRILARVRKFVDQDANLSHLVHTAGFGDFLSAFSTSSRGLKSVCALGICWWDTTNTFHLLCGELILTPYEYFAITGLGFEGAIPALLPAEAAKEKCDQLIEHHGLWLEGSSLPHGPSLNFILSDDFPRTTRQRAQGLLLCIVSSSILANSSDYIHFELIRYFESLSDTYAWGSIGLASAYREISRFSRIRSDGETFVLAHVWEHLHLSSSSHLQIWGFEHGLFQFTPDDATLTYARDRVALQYQKHPLVLAHAPPDRDSAAHHFVIPFSAVLGLKRIMPVSKVQALQHPQLTLLMKDLQKYHSLIPWLLLPLLLLSPPFLLGLPFGD</sequence>
<dbReference type="Proteomes" id="UP001141552">
    <property type="component" value="Unassembled WGS sequence"/>
</dbReference>
<evidence type="ECO:0000256" key="1">
    <source>
        <dbReference type="SAM" id="Phobius"/>
    </source>
</evidence>
<feature type="transmembrane region" description="Helical" evidence="1">
    <location>
        <begin position="325"/>
        <end position="346"/>
    </location>
</feature>
<protein>
    <recommendedName>
        <fullName evidence="2">Aminotransferase-like plant mobile domain-containing protein</fullName>
    </recommendedName>
</protein>
<dbReference type="GO" id="GO:0010073">
    <property type="term" value="P:meristem maintenance"/>
    <property type="evidence" value="ECO:0007669"/>
    <property type="project" value="InterPro"/>
</dbReference>
<dbReference type="PANTHER" id="PTHR46033">
    <property type="entry name" value="PROTEIN MAIN-LIKE 2"/>
    <property type="match status" value="1"/>
</dbReference>
<name>A0A9Q0F6F2_9ROSI</name>
<evidence type="ECO:0000259" key="2">
    <source>
        <dbReference type="Pfam" id="PF10536"/>
    </source>
</evidence>
<evidence type="ECO:0000313" key="4">
    <source>
        <dbReference type="Proteomes" id="UP001141552"/>
    </source>
</evidence>
<dbReference type="InterPro" id="IPR019557">
    <property type="entry name" value="AminoTfrase-like_pln_mobile"/>
</dbReference>
<dbReference type="PANTHER" id="PTHR46033:SF8">
    <property type="entry name" value="PROTEIN MAINTENANCE OF MERISTEMS-LIKE"/>
    <property type="match status" value="1"/>
</dbReference>
<accession>A0A9Q0F6F2</accession>
<keyword evidence="1" id="KW-0812">Transmembrane</keyword>
<keyword evidence="1" id="KW-0472">Membrane</keyword>
<evidence type="ECO:0000313" key="3">
    <source>
        <dbReference type="EMBL" id="KAJ4824964.1"/>
    </source>
</evidence>
<dbReference type="Pfam" id="PF10536">
    <property type="entry name" value="PMD"/>
    <property type="match status" value="1"/>
</dbReference>
<keyword evidence="1" id="KW-1133">Transmembrane helix</keyword>
<reference evidence="3" key="1">
    <citation type="submission" date="2022-02" db="EMBL/GenBank/DDBJ databases">
        <authorList>
            <person name="Henning P.M."/>
            <person name="McCubbin A.G."/>
            <person name="Shore J.S."/>
        </authorList>
    </citation>
    <scope>NUCLEOTIDE SEQUENCE</scope>
    <source>
        <strain evidence="3">F60SS</strain>
        <tissue evidence="3">Leaves</tissue>
    </source>
</reference>
<keyword evidence="4" id="KW-1185">Reference proteome</keyword>
<comment type="caution">
    <text evidence="3">The sequence shown here is derived from an EMBL/GenBank/DDBJ whole genome shotgun (WGS) entry which is preliminary data.</text>
</comment>
<gene>
    <name evidence="3" type="ORF">Tsubulata_031046</name>
</gene>
<feature type="domain" description="Aminotransferase-like plant mobile" evidence="2">
    <location>
        <begin position="64"/>
        <end position="241"/>
    </location>
</feature>
<organism evidence="3 4">
    <name type="scientific">Turnera subulata</name>
    <dbReference type="NCBI Taxonomy" id="218843"/>
    <lineage>
        <taxon>Eukaryota</taxon>
        <taxon>Viridiplantae</taxon>
        <taxon>Streptophyta</taxon>
        <taxon>Embryophyta</taxon>
        <taxon>Tracheophyta</taxon>
        <taxon>Spermatophyta</taxon>
        <taxon>Magnoliopsida</taxon>
        <taxon>eudicotyledons</taxon>
        <taxon>Gunneridae</taxon>
        <taxon>Pentapetalae</taxon>
        <taxon>rosids</taxon>
        <taxon>fabids</taxon>
        <taxon>Malpighiales</taxon>
        <taxon>Passifloraceae</taxon>
        <taxon>Turnera</taxon>
    </lineage>
</organism>
<dbReference type="AlphaFoldDB" id="A0A9Q0F6F2"/>
<dbReference type="OrthoDB" id="1938336at2759"/>
<dbReference type="InterPro" id="IPR044824">
    <property type="entry name" value="MAIN-like"/>
</dbReference>